<feature type="domain" description="Zinc finger Mcm10/DnaG-type" evidence="3">
    <location>
        <begin position="369"/>
        <end position="414"/>
    </location>
</feature>
<organism evidence="4 5">
    <name type="scientific">Tulasnella calospora MUT 4182</name>
    <dbReference type="NCBI Taxonomy" id="1051891"/>
    <lineage>
        <taxon>Eukaryota</taxon>
        <taxon>Fungi</taxon>
        <taxon>Dikarya</taxon>
        <taxon>Basidiomycota</taxon>
        <taxon>Agaricomycotina</taxon>
        <taxon>Agaricomycetes</taxon>
        <taxon>Cantharellales</taxon>
        <taxon>Tulasnellaceae</taxon>
        <taxon>Tulasnella</taxon>
    </lineage>
</organism>
<evidence type="ECO:0000256" key="1">
    <source>
        <dbReference type="ARBA" id="ARBA00009679"/>
    </source>
</evidence>
<dbReference type="GO" id="GO:0003697">
    <property type="term" value="F:single-stranded DNA binding"/>
    <property type="evidence" value="ECO:0007669"/>
    <property type="project" value="InterPro"/>
</dbReference>
<dbReference type="Gene3D" id="2.40.50.140">
    <property type="entry name" value="Nucleic acid-binding proteins"/>
    <property type="match status" value="1"/>
</dbReference>
<dbReference type="GO" id="GO:0006270">
    <property type="term" value="P:DNA replication initiation"/>
    <property type="evidence" value="ECO:0007669"/>
    <property type="project" value="InterPro"/>
</dbReference>
<dbReference type="GO" id="GO:0003688">
    <property type="term" value="F:DNA replication origin binding"/>
    <property type="evidence" value="ECO:0007669"/>
    <property type="project" value="TreeGrafter"/>
</dbReference>
<dbReference type="Pfam" id="PF09329">
    <property type="entry name" value="zf-primase"/>
    <property type="match status" value="1"/>
</dbReference>
<reference evidence="4 5" key="1">
    <citation type="submission" date="2014-04" db="EMBL/GenBank/DDBJ databases">
        <authorList>
            <consortium name="DOE Joint Genome Institute"/>
            <person name="Kuo A."/>
            <person name="Girlanda M."/>
            <person name="Perotto S."/>
            <person name="Kohler A."/>
            <person name="Nagy L.G."/>
            <person name="Floudas D."/>
            <person name="Copeland A."/>
            <person name="Barry K.W."/>
            <person name="Cichocki N."/>
            <person name="Veneault-Fourrey C."/>
            <person name="LaButti K."/>
            <person name="Lindquist E.A."/>
            <person name="Lipzen A."/>
            <person name="Lundell T."/>
            <person name="Morin E."/>
            <person name="Murat C."/>
            <person name="Sun H."/>
            <person name="Tunlid A."/>
            <person name="Henrissat B."/>
            <person name="Grigoriev I.V."/>
            <person name="Hibbett D.S."/>
            <person name="Martin F."/>
            <person name="Nordberg H.P."/>
            <person name="Cantor M.N."/>
            <person name="Hua S.X."/>
        </authorList>
    </citation>
    <scope>NUCLEOTIDE SEQUENCE [LARGE SCALE GENOMIC DNA]</scope>
    <source>
        <strain evidence="4 5">MUT 4182</strain>
    </source>
</reference>
<dbReference type="PANTHER" id="PTHR13454:SF11">
    <property type="entry name" value="PROTEIN MCM10 HOMOLOG"/>
    <property type="match status" value="1"/>
</dbReference>
<gene>
    <name evidence="4" type="ORF">M407DRAFT_226604</name>
</gene>
<dbReference type="AlphaFoldDB" id="A0A0C3M7S1"/>
<evidence type="ECO:0000256" key="2">
    <source>
        <dbReference type="SAM" id="MobiDB-lite"/>
    </source>
</evidence>
<keyword evidence="5" id="KW-1185">Reference proteome</keyword>
<feature type="compositionally biased region" description="Acidic residues" evidence="2">
    <location>
        <begin position="677"/>
        <end position="689"/>
    </location>
</feature>
<protein>
    <recommendedName>
        <fullName evidence="3">Zinc finger Mcm10/DnaG-type domain-containing protein</fullName>
    </recommendedName>
</protein>
<feature type="region of interest" description="Disordered" evidence="2">
    <location>
        <begin position="424"/>
        <end position="474"/>
    </location>
</feature>
<dbReference type="OrthoDB" id="202825at2759"/>
<feature type="compositionally biased region" description="Basic and acidic residues" evidence="2">
    <location>
        <begin position="496"/>
        <end position="519"/>
    </location>
</feature>
<sequence length="689" mass="74793">METHKSEAIANKEKAERILLQIQSLKNQLPNAYQSLVAVQPLSPKRKADSDNDKTAVLIAGSPSPTPKLKPVPKLDLTVPQHNPSNAADAAMAYVKGDVDDEGSPAIPGSSKRDDTMAVVEDLELGPKEFNAPTDDPDWNKVEPYSSIRLSSRKMPHEDVQELMRARYYVSPSRLYSIIRPNKQRTGYDVAVEGDYVIIAVVAERGEIQVSQVQPSSIDEDDSLEQKDEGGPSKASSSWKRPKHKIHGGSNTGKKYVRLQLVDFGHKGRGNGTASGDALLSMLLFEADIASVAPKDADGKVRGATIYKGGSGGAFEESLPHMREGAVVAILNPRVMRPYQGKGTNQTPHPTSNILGITPTNYGCISILGYSKDLGMCQVRRKDGKTCKSWCDKRRSEVCEYHLLNAVKTGRTNRPEFAAGTSKMAIGAPGSKPGSGQRNSFGGRGGGAKYDPRTKTGLLPSASSNGGTRSDGQGATYFMAGGAISARDPVYAHTNSQKDAEAKLRRAKEAAEKRDEDLLKGLMRRQQDSGAVRAMKKGERALRKHQVEDADPKGKGKEVLPNEEDSDEEDEEDRKERIRREKAIKAAYTPDLVKKLGLDPRTMHGGAYKEKKPDISAFKPDSTRSFDLGPPPGARIKSGVLVSEQKRKFEVSKPSQEAPKADTSSRSLSQPSSSALDDSDSELEIEPPP</sequence>
<feature type="compositionally biased region" description="Basic and acidic residues" evidence="2">
    <location>
        <begin position="592"/>
        <end position="614"/>
    </location>
</feature>
<evidence type="ECO:0000313" key="5">
    <source>
        <dbReference type="Proteomes" id="UP000054248"/>
    </source>
</evidence>
<feature type="compositionally biased region" description="Acidic residues" evidence="2">
    <location>
        <begin position="561"/>
        <end position="573"/>
    </location>
</feature>
<dbReference type="GO" id="GO:0043596">
    <property type="term" value="C:nuclear replication fork"/>
    <property type="evidence" value="ECO:0007669"/>
    <property type="project" value="TreeGrafter"/>
</dbReference>
<dbReference type="InterPro" id="IPR040184">
    <property type="entry name" value="Mcm10"/>
</dbReference>
<feature type="region of interest" description="Disordered" evidence="2">
    <location>
        <begin position="492"/>
        <end position="689"/>
    </location>
</feature>
<dbReference type="Proteomes" id="UP000054248">
    <property type="component" value="Unassembled WGS sequence"/>
</dbReference>
<evidence type="ECO:0000259" key="3">
    <source>
        <dbReference type="Pfam" id="PF09329"/>
    </source>
</evidence>
<feature type="compositionally biased region" description="Basic and acidic residues" evidence="2">
    <location>
        <begin position="574"/>
        <end position="584"/>
    </location>
</feature>
<feature type="region of interest" description="Disordered" evidence="2">
    <location>
        <begin position="210"/>
        <end position="251"/>
    </location>
</feature>
<accession>A0A0C3M7S1</accession>
<evidence type="ECO:0000313" key="4">
    <source>
        <dbReference type="EMBL" id="KIO29732.1"/>
    </source>
</evidence>
<name>A0A0C3M7S1_9AGAM</name>
<proteinExistence type="inferred from homology"/>
<dbReference type="EMBL" id="KN822979">
    <property type="protein sequence ID" value="KIO29732.1"/>
    <property type="molecule type" value="Genomic_DNA"/>
</dbReference>
<dbReference type="InterPro" id="IPR015408">
    <property type="entry name" value="Znf_Mcm10/DnaG"/>
</dbReference>
<reference evidence="5" key="2">
    <citation type="submission" date="2015-01" db="EMBL/GenBank/DDBJ databases">
        <title>Evolutionary Origins and Diversification of the Mycorrhizal Mutualists.</title>
        <authorList>
            <consortium name="DOE Joint Genome Institute"/>
            <consortium name="Mycorrhizal Genomics Consortium"/>
            <person name="Kohler A."/>
            <person name="Kuo A."/>
            <person name="Nagy L.G."/>
            <person name="Floudas D."/>
            <person name="Copeland A."/>
            <person name="Barry K.W."/>
            <person name="Cichocki N."/>
            <person name="Veneault-Fourrey C."/>
            <person name="LaButti K."/>
            <person name="Lindquist E.A."/>
            <person name="Lipzen A."/>
            <person name="Lundell T."/>
            <person name="Morin E."/>
            <person name="Murat C."/>
            <person name="Riley R."/>
            <person name="Ohm R."/>
            <person name="Sun H."/>
            <person name="Tunlid A."/>
            <person name="Henrissat B."/>
            <person name="Grigoriev I.V."/>
            <person name="Hibbett D.S."/>
            <person name="Martin F."/>
        </authorList>
    </citation>
    <scope>NUCLEOTIDE SEQUENCE [LARGE SCALE GENOMIC DNA]</scope>
    <source>
        <strain evidence="5">MUT 4182</strain>
    </source>
</reference>
<dbReference type="InterPro" id="IPR012340">
    <property type="entry name" value="NA-bd_OB-fold"/>
</dbReference>
<feature type="compositionally biased region" description="Low complexity" evidence="2">
    <location>
        <begin position="664"/>
        <end position="676"/>
    </location>
</feature>
<dbReference type="PANTHER" id="PTHR13454">
    <property type="entry name" value="PROTEIN MCM10 HOMOLOG"/>
    <property type="match status" value="1"/>
</dbReference>
<dbReference type="HOGENOM" id="CLU_015393_1_0_1"/>
<dbReference type="STRING" id="1051891.A0A0C3M7S1"/>
<feature type="compositionally biased region" description="Basic and acidic residues" evidence="2">
    <location>
        <begin position="536"/>
        <end position="560"/>
    </location>
</feature>
<comment type="similarity">
    <text evidence="1">Belongs to the MCM10 family.</text>
</comment>
<feature type="compositionally biased region" description="Polar residues" evidence="2">
    <location>
        <begin position="461"/>
        <end position="473"/>
    </location>
</feature>